<dbReference type="EMBL" id="LT629779">
    <property type="protein sequence ID" value="SDT56760.1"/>
    <property type="molecule type" value="Genomic_DNA"/>
</dbReference>
<feature type="domain" description="Amidohydrolase-related" evidence="4">
    <location>
        <begin position="68"/>
        <end position="432"/>
    </location>
</feature>
<dbReference type="Pfam" id="PF01979">
    <property type="entry name" value="Amidohydro_1"/>
    <property type="match status" value="1"/>
</dbReference>
<proteinExistence type="predicted"/>
<evidence type="ECO:0000256" key="2">
    <source>
        <dbReference type="ARBA" id="ARBA00022801"/>
    </source>
</evidence>
<dbReference type="SUPFAM" id="SSF51556">
    <property type="entry name" value="Metallo-dependent hydrolases"/>
    <property type="match status" value="1"/>
</dbReference>
<dbReference type="RefSeq" id="WP_091723034.1">
    <property type="nucleotide sequence ID" value="NZ_LT629779.1"/>
</dbReference>
<dbReference type="GO" id="GO:0016814">
    <property type="term" value="F:hydrolase activity, acting on carbon-nitrogen (but not peptide) bonds, in cyclic amidines"/>
    <property type="evidence" value="ECO:0007669"/>
    <property type="project" value="UniProtKB-ARBA"/>
</dbReference>
<dbReference type="SUPFAM" id="SSF51338">
    <property type="entry name" value="Composite domain of metallo-dependent hydrolases"/>
    <property type="match status" value="1"/>
</dbReference>
<name>A0A1H2BEM9_9MICC</name>
<dbReference type="Gene3D" id="2.30.40.10">
    <property type="entry name" value="Urease, subunit C, domain 1"/>
    <property type="match status" value="1"/>
</dbReference>
<dbReference type="GO" id="GO:0019239">
    <property type="term" value="F:deaminase activity"/>
    <property type="evidence" value="ECO:0007669"/>
    <property type="project" value="UniProtKB-ARBA"/>
</dbReference>
<evidence type="ECO:0000313" key="6">
    <source>
        <dbReference type="Proteomes" id="UP000198751"/>
    </source>
</evidence>
<keyword evidence="2" id="KW-0378">Hydrolase</keyword>
<evidence type="ECO:0000259" key="4">
    <source>
        <dbReference type="Pfam" id="PF01979"/>
    </source>
</evidence>
<dbReference type="GO" id="GO:0046872">
    <property type="term" value="F:metal ion binding"/>
    <property type="evidence" value="ECO:0007669"/>
    <property type="project" value="UniProtKB-KW"/>
</dbReference>
<dbReference type="PANTHER" id="PTHR43794">
    <property type="entry name" value="AMINOHYDROLASE SSNA-RELATED"/>
    <property type="match status" value="1"/>
</dbReference>
<dbReference type="InterPro" id="IPR050287">
    <property type="entry name" value="MTA/SAH_deaminase"/>
</dbReference>
<organism evidence="5 6">
    <name type="scientific">Pseudarthrobacter equi</name>
    <dbReference type="NCBI Taxonomy" id="728066"/>
    <lineage>
        <taxon>Bacteria</taxon>
        <taxon>Bacillati</taxon>
        <taxon>Actinomycetota</taxon>
        <taxon>Actinomycetes</taxon>
        <taxon>Micrococcales</taxon>
        <taxon>Micrococcaceae</taxon>
        <taxon>Pseudarthrobacter</taxon>
    </lineage>
</organism>
<dbReference type="InterPro" id="IPR032466">
    <property type="entry name" value="Metal_Hydrolase"/>
</dbReference>
<dbReference type="Gene3D" id="3.20.20.140">
    <property type="entry name" value="Metal-dependent hydrolases"/>
    <property type="match status" value="1"/>
</dbReference>
<reference evidence="6" key="1">
    <citation type="submission" date="2016-10" db="EMBL/GenBank/DDBJ databases">
        <authorList>
            <person name="Varghese N."/>
            <person name="Submissions S."/>
        </authorList>
    </citation>
    <scope>NUCLEOTIDE SEQUENCE [LARGE SCALE GENOMIC DNA]</scope>
    <source>
        <strain evidence="6">IMMIB L-1606</strain>
    </source>
</reference>
<dbReference type="AlphaFoldDB" id="A0A1H2BEM9"/>
<evidence type="ECO:0000256" key="1">
    <source>
        <dbReference type="ARBA" id="ARBA00022723"/>
    </source>
</evidence>
<sequence length="461" mass="48987">MTLPTPASATPDAAARLWIRNPLAAFTANSLDASGGLVISNGAITEVLAAGQQPSAPCSQTFDAGSHVLLPGLINTHHHFYQTLTRAWGPVANAPLFPWLQNLYPVWARLTPKDLELAATVALAELLLSGCTTAADHHYLFPAGLEDAIDIEVAAVRRLGMRATLTRGSMTLGTDDGGLPPQSTVQDPEVVLADSERLVSEYHETGDDAAIQIALAPCSPFSVTKEIMAESSALAERLDVRLHTHLAETLDEEDFCRERFGLRTVDYLDSVGWLTDRTWLGHGIHFSDAEISRLGAAGTAVAHCPTSNMRLASGTARVLELEDAGVPVGLGVDGSASNDASNMILEARQALYLQRLRYGADVPVERALGWATRGSAAVLGRKGLGQLAPGMQADLALFKLDDLRFSGGHDPIAALLLCAADRADRVMVGGQWRVVDGRIPGLDIPALIAEHSTAARRLVNG</sequence>
<keyword evidence="1" id="KW-0479">Metal-binding</keyword>
<dbReference type="FunFam" id="3.20.20.140:FF:000014">
    <property type="entry name" value="5-methylthioadenosine/S-adenosylhomocysteine deaminase"/>
    <property type="match status" value="1"/>
</dbReference>
<dbReference type="CDD" id="cd01298">
    <property type="entry name" value="ATZ_TRZ_like"/>
    <property type="match status" value="1"/>
</dbReference>
<dbReference type="NCBIfam" id="NF006055">
    <property type="entry name" value="PRK08203.1"/>
    <property type="match status" value="1"/>
</dbReference>
<evidence type="ECO:0000256" key="3">
    <source>
        <dbReference type="ARBA" id="ARBA00022833"/>
    </source>
</evidence>
<dbReference type="PANTHER" id="PTHR43794:SF11">
    <property type="entry name" value="AMIDOHYDROLASE-RELATED DOMAIN-CONTAINING PROTEIN"/>
    <property type="match status" value="1"/>
</dbReference>
<keyword evidence="6" id="KW-1185">Reference proteome</keyword>
<dbReference type="OrthoDB" id="3189065at2"/>
<accession>A0A1H2BEM9</accession>
<gene>
    <name evidence="5" type="ORF">SAMN04489743_3643</name>
</gene>
<evidence type="ECO:0000313" key="5">
    <source>
        <dbReference type="EMBL" id="SDT56760.1"/>
    </source>
</evidence>
<protein>
    <submittedName>
        <fullName evidence="5">8-oxoguanine deaminase</fullName>
    </submittedName>
</protein>
<keyword evidence="3" id="KW-0862">Zinc</keyword>
<dbReference type="Proteomes" id="UP000198751">
    <property type="component" value="Chromosome I"/>
</dbReference>
<dbReference type="InterPro" id="IPR006680">
    <property type="entry name" value="Amidohydro-rel"/>
</dbReference>
<dbReference type="InterPro" id="IPR011059">
    <property type="entry name" value="Metal-dep_hydrolase_composite"/>
</dbReference>